<keyword evidence="3" id="KW-1185">Reference proteome</keyword>
<protein>
    <recommendedName>
        <fullName evidence="4">Lipoprotein</fullName>
    </recommendedName>
</protein>
<evidence type="ECO:0000313" key="3">
    <source>
        <dbReference type="Proteomes" id="UP000319776"/>
    </source>
</evidence>
<dbReference type="EMBL" id="VFSS01000011">
    <property type="protein sequence ID" value="TPE56924.1"/>
    <property type="molecule type" value="Genomic_DNA"/>
</dbReference>
<evidence type="ECO:0000256" key="1">
    <source>
        <dbReference type="SAM" id="SignalP"/>
    </source>
</evidence>
<dbReference type="PROSITE" id="PS51257">
    <property type="entry name" value="PROKAR_LIPOPROTEIN"/>
    <property type="match status" value="1"/>
</dbReference>
<dbReference type="AlphaFoldDB" id="A0A501X955"/>
<dbReference type="OrthoDB" id="401359at2"/>
<accession>A0A501X955</accession>
<evidence type="ECO:0000313" key="2">
    <source>
        <dbReference type="EMBL" id="TPE56924.1"/>
    </source>
</evidence>
<dbReference type="RefSeq" id="WP_140781525.1">
    <property type="nucleotide sequence ID" value="NZ_VFSS01000011.1"/>
</dbReference>
<proteinExistence type="predicted"/>
<sequence length="345" mass="40428">MMLKKWLKISSVAPLIATPLIAISCTPSHQNEDQEIGLNLREPAIIHDDKLVPTFNHEITKKMYNLYENDLTNLFSEVKENYRQYRLNFLPLKRNLDMLRKKIYDLAIEQKIKEDQNALFNYYNEWLQDDIEAIKNKAASLMFKYTLVFQDVDAVLSNINLEFESNKFVQYLITIDDRLSGKEVNLSTLQNAIISTYKFLLAHIWNENHVTSLQNIENQNIGADRNSHSHSHALINLTYELGLWQKQIYQAIDDNQINNFKNDYQNAKEHIIDNVNHVETDRQYEGVLKVMEYPNDIKDKYNLANPDFKNKANQLVNIFKNDLLKVAASQGIEEIIRKNFDNEKV</sequence>
<feature type="signal peptide" evidence="1">
    <location>
        <begin position="1"/>
        <end position="24"/>
    </location>
</feature>
<dbReference type="NCBIfam" id="NF045961">
    <property type="entry name" value="MAG5150_fam_LP"/>
    <property type="match status" value="1"/>
</dbReference>
<dbReference type="NCBIfam" id="NF045840">
    <property type="entry name" value="SHxHSH_motif_LP"/>
    <property type="match status" value="1"/>
</dbReference>
<feature type="chain" id="PRO_5021303157" description="Lipoprotein" evidence="1">
    <location>
        <begin position="25"/>
        <end position="345"/>
    </location>
</feature>
<organism evidence="2 3">
    <name type="scientific">[Mycoplasma] falconis</name>
    <dbReference type="NCBI Taxonomy" id="92403"/>
    <lineage>
        <taxon>Bacteria</taxon>
        <taxon>Bacillati</taxon>
        <taxon>Mycoplasmatota</taxon>
        <taxon>Mycoplasmoidales</taxon>
        <taxon>Metamycoplasmataceae</taxon>
        <taxon>Metamycoplasma</taxon>
    </lineage>
</organism>
<dbReference type="Proteomes" id="UP000319776">
    <property type="component" value="Unassembled WGS sequence"/>
</dbReference>
<evidence type="ECO:0008006" key="4">
    <source>
        <dbReference type="Google" id="ProtNLM"/>
    </source>
</evidence>
<keyword evidence="1" id="KW-0732">Signal</keyword>
<reference evidence="2 3" key="1">
    <citation type="submission" date="2019-06" db="EMBL/GenBank/DDBJ databases">
        <title>Mycoplasma falconis type strain whole genome sequence.</title>
        <authorList>
            <person name="Spergser J."/>
        </authorList>
    </citation>
    <scope>NUCLEOTIDE SEQUENCE [LARGE SCALE GENOMIC DNA]</scope>
    <source>
        <strain evidence="2 3">ATCC 51372</strain>
    </source>
</reference>
<gene>
    <name evidence="2" type="ORF">FJO69_02670</name>
</gene>
<name>A0A501X955_9BACT</name>
<comment type="caution">
    <text evidence="2">The sequence shown here is derived from an EMBL/GenBank/DDBJ whole genome shotgun (WGS) entry which is preliminary data.</text>
</comment>